<sequence length="176" mass="19808">METTTTTVISEKANNQIATQGEVTETSPGSVTDYRAKLNFRQNYRRLASYVSSKEGWLGDYDYLYLITPNISPVNRKSRNYAMPFYGLNNKVPIFLTLILGFQYALTMFGSIGRAKVKSTGVMKAGFYRSFEKTDVIILFVVANQMVADQRNRCDETAEPTLSKKAHSPKTTSVRS</sequence>
<keyword evidence="2" id="KW-0812">Transmembrane</keyword>
<dbReference type="STRING" id="1043003.A0A074VBC6"/>
<dbReference type="Proteomes" id="UP000030672">
    <property type="component" value="Unassembled WGS sequence"/>
</dbReference>
<evidence type="ECO:0000313" key="3">
    <source>
        <dbReference type="EMBL" id="KEQ57613.1"/>
    </source>
</evidence>
<proteinExistence type="predicted"/>
<gene>
    <name evidence="3" type="ORF">M437DRAFT_70663</name>
</gene>
<name>A0A074VBC6_AURM1</name>
<keyword evidence="2" id="KW-1133">Transmembrane helix</keyword>
<feature type="transmembrane region" description="Helical" evidence="2">
    <location>
        <begin position="92"/>
        <end position="113"/>
    </location>
</feature>
<accession>A0A074VBC6</accession>
<evidence type="ECO:0000256" key="2">
    <source>
        <dbReference type="SAM" id="Phobius"/>
    </source>
</evidence>
<reference evidence="3 4" key="1">
    <citation type="journal article" date="2014" name="BMC Genomics">
        <title>Genome sequencing of four Aureobasidium pullulans varieties: biotechnological potential, stress tolerance, and description of new species.</title>
        <authorList>
            <person name="Gostin Ar C."/>
            <person name="Ohm R.A."/>
            <person name="Kogej T."/>
            <person name="Sonjak S."/>
            <person name="Turk M."/>
            <person name="Zajc J."/>
            <person name="Zalar P."/>
            <person name="Grube M."/>
            <person name="Sun H."/>
            <person name="Han J."/>
            <person name="Sharma A."/>
            <person name="Chiniquy J."/>
            <person name="Ngan C.Y."/>
            <person name="Lipzen A."/>
            <person name="Barry K."/>
            <person name="Grigoriev I.V."/>
            <person name="Gunde-Cimerman N."/>
        </authorList>
    </citation>
    <scope>NUCLEOTIDE SEQUENCE [LARGE SCALE GENOMIC DNA]</scope>
    <source>
        <strain evidence="3 4">CBS 110374</strain>
    </source>
</reference>
<organism evidence="3 4">
    <name type="scientific">Aureobasidium melanogenum (strain CBS 110374)</name>
    <name type="common">Aureobasidium pullulans var. melanogenum</name>
    <dbReference type="NCBI Taxonomy" id="1043003"/>
    <lineage>
        <taxon>Eukaryota</taxon>
        <taxon>Fungi</taxon>
        <taxon>Dikarya</taxon>
        <taxon>Ascomycota</taxon>
        <taxon>Pezizomycotina</taxon>
        <taxon>Dothideomycetes</taxon>
        <taxon>Dothideomycetidae</taxon>
        <taxon>Dothideales</taxon>
        <taxon>Saccotheciaceae</taxon>
        <taxon>Aureobasidium</taxon>
    </lineage>
</organism>
<dbReference type="HOGENOM" id="CLU_1524827_0_0_1"/>
<dbReference type="RefSeq" id="XP_040874637.1">
    <property type="nucleotide sequence ID" value="XM_041025526.1"/>
</dbReference>
<dbReference type="GeneID" id="63918899"/>
<evidence type="ECO:0000256" key="1">
    <source>
        <dbReference type="SAM" id="MobiDB-lite"/>
    </source>
</evidence>
<keyword evidence="4" id="KW-1185">Reference proteome</keyword>
<protein>
    <submittedName>
        <fullName evidence="3">Uncharacterized protein</fullName>
    </submittedName>
</protein>
<feature type="region of interest" description="Disordered" evidence="1">
    <location>
        <begin position="154"/>
        <end position="176"/>
    </location>
</feature>
<evidence type="ECO:0000313" key="4">
    <source>
        <dbReference type="Proteomes" id="UP000030672"/>
    </source>
</evidence>
<dbReference type="AlphaFoldDB" id="A0A074VBC6"/>
<keyword evidence="2" id="KW-0472">Membrane</keyword>
<dbReference type="EMBL" id="KL584883">
    <property type="protein sequence ID" value="KEQ57613.1"/>
    <property type="molecule type" value="Genomic_DNA"/>
</dbReference>